<feature type="region of interest" description="Disordered" evidence="1">
    <location>
        <begin position="1"/>
        <end position="23"/>
    </location>
</feature>
<evidence type="ECO:0000313" key="2">
    <source>
        <dbReference type="EMBL" id="OAP09373.1"/>
    </source>
</evidence>
<comment type="caution">
    <text evidence="2">The sequence shown here is derived from an EMBL/GenBank/DDBJ whole genome shotgun (WGS) entry which is preliminary data.</text>
</comment>
<dbReference type="AlphaFoldDB" id="A0A178VWG6"/>
<dbReference type="EMBL" id="LUHQ01000002">
    <property type="protein sequence ID" value="OAP09373.1"/>
    <property type="molecule type" value="Genomic_DNA"/>
</dbReference>
<evidence type="ECO:0000256" key="1">
    <source>
        <dbReference type="SAM" id="MobiDB-lite"/>
    </source>
</evidence>
<accession>A0A178VWG6</accession>
<proteinExistence type="predicted"/>
<protein>
    <submittedName>
        <fullName evidence="2">Uncharacterized protein</fullName>
    </submittedName>
</protein>
<gene>
    <name evidence="2" type="ordered locus">AXX17_At2g04330</name>
</gene>
<sequence>MKEDWIDDVPPQEHSDQGPVKKRLVLPEHPLHHQRHEQLRYCLLPEAPNRDSDQHHG</sequence>
<evidence type="ECO:0000313" key="3">
    <source>
        <dbReference type="Proteomes" id="UP000078284"/>
    </source>
</evidence>
<reference evidence="3" key="1">
    <citation type="journal article" date="2016" name="Proc. Natl. Acad. Sci. U.S.A.">
        <title>Chromosome-level assembly of Arabidopsis thaliana Ler reveals the extent of translocation and inversion polymorphisms.</title>
        <authorList>
            <person name="Zapata L."/>
            <person name="Ding J."/>
            <person name="Willing E.M."/>
            <person name="Hartwig B."/>
            <person name="Bezdan D."/>
            <person name="Jiao W.B."/>
            <person name="Patel V."/>
            <person name="Velikkakam James G."/>
            <person name="Koornneef M."/>
            <person name="Ossowski S."/>
            <person name="Schneeberger K."/>
        </authorList>
    </citation>
    <scope>NUCLEOTIDE SEQUENCE [LARGE SCALE GENOMIC DNA]</scope>
    <source>
        <strain evidence="3">cv. Landsberg erecta</strain>
    </source>
</reference>
<organism evidence="2 3">
    <name type="scientific">Arabidopsis thaliana</name>
    <name type="common">Mouse-ear cress</name>
    <dbReference type="NCBI Taxonomy" id="3702"/>
    <lineage>
        <taxon>Eukaryota</taxon>
        <taxon>Viridiplantae</taxon>
        <taxon>Streptophyta</taxon>
        <taxon>Embryophyta</taxon>
        <taxon>Tracheophyta</taxon>
        <taxon>Spermatophyta</taxon>
        <taxon>Magnoliopsida</taxon>
        <taxon>eudicotyledons</taxon>
        <taxon>Gunneridae</taxon>
        <taxon>Pentapetalae</taxon>
        <taxon>rosids</taxon>
        <taxon>malvids</taxon>
        <taxon>Brassicales</taxon>
        <taxon>Brassicaceae</taxon>
        <taxon>Camelineae</taxon>
        <taxon>Arabidopsis</taxon>
    </lineage>
</organism>
<dbReference type="Proteomes" id="UP000078284">
    <property type="component" value="Chromosome 2"/>
</dbReference>
<name>A0A178VWG6_ARATH</name>